<sequence length="60" mass="7504">MRSNLKYVPKEIFIPKREIVKMGYRWIIYLPQEYDELWRILKEQGRKVRVYIEVIDEDES</sequence>
<proteinExistence type="predicted"/>
<comment type="caution">
    <text evidence="1">The sequence shown here is derived from an EMBL/GenBank/DDBJ whole genome shotgun (WGS) entry which is preliminary data.</text>
</comment>
<name>A0A7J3Z752_9CREN</name>
<reference evidence="1" key="1">
    <citation type="journal article" date="2020" name="mSystems">
        <title>Genome- and Community-Level Interaction Insights into Carbon Utilization and Element Cycling Functions of Hydrothermarchaeota in Hydrothermal Sediment.</title>
        <authorList>
            <person name="Zhou Z."/>
            <person name="Liu Y."/>
            <person name="Xu W."/>
            <person name="Pan J."/>
            <person name="Luo Z.H."/>
            <person name="Li M."/>
        </authorList>
    </citation>
    <scope>NUCLEOTIDE SEQUENCE [LARGE SCALE GENOMIC DNA]</scope>
    <source>
        <strain evidence="1">SpSt-1105</strain>
    </source>
</reference>
<accession>A0A7J3Z752</accession>
<gene>
    <name evidence="1" type="ORF">ENM66_04535</name>
</gene>
<dbReference type="AlphaFoldDB" id="A0A7J3Z752"/>
<organism evidence="1">
    <name type="scientific">Ignisphaera aggregans</name>
    <dbReference type="NCBI Taxonomy" id="334771"/>
    <lineage>
        <taxon>Archaea</taxon>
        <taxon>Thermoproteota</taxon>
        <taxon>Thermoprotei</taxon>
        <taxon>Desulfurococcales</taxon>
        <taxon>Desulfurococcaceae</taxon>
        <taxon>Ignisphaera</taxon>
    </lineage>
</organism>
<dbReference type="EMBL" id="DRYQ01000065">
    <property type="protein sequence ID" value="HHQ50600.1"/>
    <property type="molecule type" value="Genomic_DNA"/>
</dbReference>
<protein>
    <submittedName>
        <fullName evidence="1">Uncharacterized protein</fullName>
    </submittedName>
</protein>
<evidence type="ECO:0000313" key="1">
    <source>
        <dbReference type="EMBL" id="HHQ50600.1"/>
    </source>
</evidence>